<accession>A0A0C2MM66</accession>
<dbReference type="CDD" id="cd00112">
    <property type="entry name" value="LDLa"/>
    <property type="match status" value="1"/>
</dbReference>
<dbReference type="Gene3D" id="4.10.400.10">
    <property type="entry name" value="Low-density Lipoprotein Receptor"/>
    <property type="match status" value="1"/>
</dbReference>
<dbReference type="InterPro" id="IPR023415">
    <property type="entry name" value="LDLR_class-A_CS"/>
</dbReference>
<organism evidence="4 5">
    <name type="scientific">Thelohanellus kitauei</name>
    <name type="common">Myxosporean</name>
    <dbReference type="NCBI Taxonomy" id="669202"/>
    <lineage>
        <taxon>Eukaryota</taxon>
        <taxon>Metazoa</taxon>
        <taxon>Cnidaria</taxon>
        <taxon>Myxozoa</taxon>
        <taxon>Myxosporea</taxon>
        <taxon>Bivalvulida</taxon>
        <taxon>Platysporina</taxon>
        <taxon>Myxobolidae</taxon>
        <taxon>Thelohanellus</taxon>
    </lineage>
</organism>
<evidence type="ECO:0000313" key="4">
    <source>
        <dbReference type="EMBL" id="KII68311.1"/>
    </source>
</evidence>
<keyword evidence="4" id="KW-0449">Lipoprotein</keyword>
<gene>
    <name evidence="4" type="ORF">RF11_06754</name>
</gene>
<keyword evidence="1 2" id="KW-1015">Disulfide bond</keyword>
<dbReference type="Pfam" id="PF00057">
    <property type="entry name" value="Ldl_recept_a"/>
    <property type="match status" value="1"/>
</dbReference>
<evidence type="ECO:0000313" key="5">
    <source>
        <dbReference type="Proteomes" id="UP000031668"/>
    </source>
</evidence>
<keyword evidence="3" id="KW-1133">Transmembrane helix</keyword>
<keyword evidence="4" id="KW-0675">Receptor</keyword>
<dbReference type="InterPro" id="IPR002172">
    <property type="entry name" value="LDrepeatLR_classA_rpt"/>
</dbReference>
<evidence type="ECO:0000256" key="3">
    <source>
        <dbReference type="SAM" id="Phobius"/>
    </source>
</evidence>
<dbReference type="Proteomes" id="UP000031668">
    <property type="component" value="Unassembled WGS sequence"/>
</dbReference>
<dbReference type="InterPro" id="IPR036055">
    <property type="entry name" value="LDL_receptor-like_sf"/>
</dbReference>
<dbReference type="OrthoDB" id="5949766at2759"/>
<dbReference type="EMBL" id="JWZT01002870">
    <property type="protein sequence ID" value="KII68311.1"/>
    <property type="molecule type" value="Genomic_DNA"/>
</dbReference>
<name>A0A0C2MM66_THEKT</name>
<keyword evidence="5" id="KW-1185">Reference proteome</keyword>
<dbReference type="PROSITE" id="PS01209">
    <property type="entry name" value="LDLRA_1"/>
    <property type="match status" value="1"/>
</dbReference>
<sequence length="684" mass="79465">MFIILRRNPIKFDQISHQFFQIGEQYYIVATDQKGEKCLFTSYSNGYLTRILCHLDPKDSEEECSVLTHPSLPGIIFMNGPGSDGHIVTFISFDDGKKIFPIKIDEQITECRENSCRIKLKLPCFYEYVDNSRAGFFLKFEGILYNNNQVTYHNFVSFNGGITWKILDMDLKNTYILNNGGMIIGIQPLTKFICSDLDCIDGRKPLNIFNGFSKLDPGSCSIQKSSDNANSEYADYCISDEYTNHIFILFSHTLHESQLDYSGHFLPYTQFVIKMLPHTTGFPCPIVYDMNYNGMFLYDNHTVFGFKGTKGYFREEKIEIYRFKRDIVSMMFDHFMSLLFLLDTHQELSVVLLETNYIKLLARNVTFFRYHPKNLAISYATSDQICYYRLYSGKSCLNMEMNLKKYVYMEETGYHALLLQNSTLFIVDDSNLRQSYLNQILYTLDEVDFFDFINQHVYMIQKTMLIHLDLKQPFRLNLVSHKSFANAVELNTFTHYMSKMTHKINDTECMFICNTLIKSDDFCYCPDSFTLSKQHFCEYDDTCLGKICVGFKCENRKCLRNSVKCNGVDDCGDRSDEIGCERICHISEHLCEGECISKTKLCPTTSFEYNYPVSMDPTHHSKNKKDIYVVVTLLIILGILLVIFVQHKLCINRISTFTLVGVKNNIDRIHYDTSNHKLGLYDSD</sequence>
<comment type="caution">
    <text evidence="2">Lacks conserved residue(s) required for the propagation of feature annotation.</text>
</comment>
<evidence type="ECO:0000256" key="2">
    <source>
        <dbReference type="PROSITE-ProRule" id="PRU00124"/>
    </source>
</evidence>
<protein>
    <submittedName>
        <fullName evidence="4">Prolow-density lipoprotein receptor-related protein 1</fullName>
    </submittedName>
</protein>
<dbReference type="SMART" id="SM00192">
    <property type="entry name" value="LDLa"/>
    <property type="match status" value="1"/>
</dbReference>
<feature type="disulfide bond" evidence="2">
    <location>
        <begin position="553"/>
        <end position="571"/>
    </location>
</feature>
<keyword evidence="3" id="KW-0472">Membrane</keyword>
<dbReference type="PROSITE" id="PS50068">
    <property type="entry name" value="LDLRA_2"/>
    <property type="match status" value="1"/>
</dbReference>
<feature type="disulfide bond" evidence="2">
    <location>
        <begin position="565"/>
        <end position="580"/>
    </location>
</feature>
<dbReference type="AlphaFoldDB" id="A0A0C2MM66"/>
<proteinExistence type="predicted"/>
<keyword evidence="3" id="KW-0812">Transmembrane</keyword>
<feature type="transmembrane region" description="Helical" evidence="3">
    <location>
        <begin position="627"/>
        <end position="645"/>
    </location>
</feature>
<dbReference type="SUPFAM" id="SSF57424">
    <property type="entry name" value="LDL receptor-like module"/>
    <property type="match status" value="1"/>
</dbReference>
<reference evidence="4 5" key="1">
    <citation type="journal article" date="2014" name="Genome Biol. Evol.">
        <title>The genome of the myxosporean Thelohanellus kitauei shows adaptations to nutrient acquisition within its fish host.</title>
        <authorList>
            <person name="Yang Y."/>
            <person name="Xiong J."/>
            <person name="Zhou Z."/>
            <person name="Huo F."/>
            <person name="Miao W."/>
            <person name="Ran C."/>
            <person name="Liu Y."/>
            <person name="Zhang J."/>
            <person name="Feng J."/>
            <person name="Wang M."/>
            <person name="Wang M."/>
            <person name="Wang L."/>
            <person name="Yao B."/>
        </authorList>
    </citation>
    <scope>NUCLEOTIDE SEQUENCE [LARGE SCALE GENOMIC DNA]</scope>
    <source>
        <strain evidence="4">Wuqing</strain>
    </source>
</reference>
<comment type="caution">
    <text evidence="4">The sequence shown here is derived from an EMBL/GenBank/DDBJ whole genome shotgun (WGS) entry which is preliminary data.</text>
</comment>
<evidence type="ECO:0000256" key="1">
    <source>
        <dbReference type="ARBA" id="ARBA00023157"/>
    </source>
</evidence>